<keyword evidence="8 15" id="KW-0862">Zinc</keyword>
<dbReference type="FunFam" id="1.10.1370.40:FF:000001">
    <property type="entry name" value="Dipeptidyl carboxypeptidase II"/>
    <property type="match status" value="1"/>
</dbReference>
<comment type="function">
    <text evidence="11">Removes dipeptides from the C-termini of N-blocked tripeptides, tetrapeptides and larger peptides.</text>
</comment>
<name>A0A543ITV6_9ACTN</name>
<evidence type="ECO:0000313" key="17">
    <source>
        <dbReference type="EMBL" id="TQM74006.1"/>
    </source>
</evidence>
<sequence length="673" mass="75996">MAENPFFAPSDLPYQLPPFERIREEHYLPAFERGMAEQLAEVEAIASSPEPPTFENTIVALERSGRVLDRVSAVFFNKVSADADPGIQRIQKEITPRLAQHADAIHLNRALFARIKALYEARDELGLAPDERWLLERYHTDFVRAGAELDETDAERLRKINEELSTLSTAFQQNLLNDTNERAVVVDDVALLDGLSPEAVRAAAETARERGLDGRYVIGLVLPTQQPALAELTDRALRERIHNASVGRGLRDNAELVARIVRLRAERARLLGYANHAEYVVADQTAPSTRAVAEMLGKLVAPAVANAHREAAALDETAGFEVQAWDWAFYAEKVRKARYDVDAAAVRPYFELERVLRDGVFYAASRLYGLRFTERPDLPGYHPDVRVFEVFDADGTGLGLFLADYYARPSKRGGAWMNSLVRQSHLLGTRPVVVNNLNIVKPPPGEPALLTFDEVNTMFHEFGHALHALFSDVRFPRFSGTAVPRDFVEYPSQVNEMWATWPEVLANYARHHETGEPMPQELVDRMLAGRRFNQGYATVEYLAASLLDWAWHTIDVDTDPAEYADVEAFEARALREAGVALERVPPRYRSTYFAHIFFGGYSAGYYSYIWSEVLDADSVEWFKENGGLRRENGDRFRRELLSKGGSVDAMEAFRAFRGRDPRLDPLLERRGLL</sequence>
<dbReference type="InterPro" id="IPR034005">
    <property type="entry name" value="M3A_DCP"/>
</dbReference>
<accession>A0A543ITV6</accession>
<keyword evidence="6 15" id="KW-0479">Metal-binding</keyword>
<dbReference type="GO" id="GO:0004222">
    <property type="term" value="F:metalloendopeptidase activity"/>
    <property type="evidence" value="ECO:0007669"/>
    <property type="project" value="InterPro"/>
</dbReference>
<dbReference type="PANTHER" id="PTHR43660">
    <property type="entry name" value="DIPEPTIDYL CARBOXYPEPTIDASE"/>
    <property type="match status" value="1"/>
</dbReference>
<dbReference type="SUPFAM" id="SSF55486">
    <property type="entry name" value="Metalloproteases ('zincins'), catalytic domain"/>
    <property type="match status" value="1"/>
</dbReference>
<dbReference type="AlphaFoldDB" id="A0A543ITV6"/>
<dbReference type="Proteomes" id="UP000319213">
    <property type="component" value="Unassembled WGS sequence"/>
</dbReference>
<evidence type="ECO:0000256" key="12">
    <source>
        <dbReference type="ARBA" id="ARBA00066668"/>
    </source>
</evidence>
<organism evidence="17 18">
    <name type="scientific">Thermopolyspora flexuosa</name>
    <dbReference type="NCBI Taxonomy" id="103836"/>
    <lineage>
        <taxon>Bacteria</taxon>
        <taxon>Bacillati</taxon>
        <taxon>Actinomycetota</taxon>
        <taxon>Actinomycetes</taxon>
        <taxon>Streptosporangiales</taxon>
        <taxon>Streptosporangiaceae</taxon>
        <taxon>Thermopolyspora</taxon>
    </lineage>
</organism>
<proteinExistence type="inferred from homology"/>
<reference evidence="17 18" key="1">
    <citation type="submission" date="2019-06" db="EMBL/GenBank/DDBJ databases">
        <title>Sequencing the genomes of 1000 actinobacteria strains.</title>
        <authorList>
            <person name="Klenk H.-P."/>
        </authorList>
    </citation>
    <scope>NUCLEOTIDE SEQUENCE [LARGE SCALE GENOMIC DNA]</scope>
    <source>
        <strain evidence="17 18">DSM 43186</strain>
    </source>
</reference>
<keyword evidence="18" id="KW-1185">Reference proteome</keyword>
<evidence type="ECO:0000256" key="5">
    <source>
        <dbReference type="ARBA" id="ARBA00022670"/>
    </source>
</evidence>
<keyword evidence="7 15" id="KW-0378">Hydrolase</keyword>
<protein>
    <recommendedName>
        <fullName evidence="13">Dipeptidyl carboxypeptidase</fullName>
        <ecNumber evidence="12">3.4.15.5</ecNumber>
    </recommendedName>
    <alternativeName>
        <fullName evidence="14">Peptidyl-dipeptidase Dcp</fullName>
    </alternativeName>
</protein>
<evidence type="ECO:0000256" key="6">
    <source>
        <dbReference type="ARBA" id="ARBA00022723"/>
    </source>
</evidence>
<comment type="catalytic activity">
    <reaction evidence="10">
        <text>Hydrolysis of unblocked, C-terminal dipeptides from oligopeptides, with broad specificity. Does not hydrolyze bonds in which P1' is Pro, or both P1 and P1' are Gly.</text>
        <dbReference type="EC" id="3.4.15.5"/>
    </reaction>
</comment>
<gene>
    <name evidence="17" type="ORF">FHX40_0665</name>
</gene>
<evidence type="ECO:0000256" key="13">
    <source>
        <dbReference type="ARBA" id="ARBA00070755"/>
    </source>
</evidence>
<evidence type="ECO:0000256" key="14">
    <source>
        <dbReference type="ARBA" id="ARBA00075608"/>
    </source>
</evidence>
<dbReference type="Gene3D" id="1.10.1370.40">
    <property type="match status" value="3"/>
</dbReference>
<keyword evidence="4" id="KW-0121">Carboxypeptidase</keyword>
<comment type="caution">
    <text evidence="17">The sequence shown here is derived from an EMBL/GenBank/DDBJ whole genome shotgun (WGS) entry which is preliminary data.</text>
</comment>
<evidence type="ECO:0000256" key="1">
    <source>
        <dbReference type="ARBA" id="ARBA00004496"/>
    </source>
</evidence>
<evidence type="ECO:0000256" key="11">
    <source>
        <dbReference type="ARBA" id="ARBA00054529"/>
    </source>
</evidence>
<evidence type="ECO:0000256" key="7">
    <source>
        <dbReference type="ARBA" id="ARBA00022801"/>
    </source>
</evidence>
<dbReference type="InterPro" id="IPR045090">
    <property type="entry name" value="Pept_M3A_M3B"/>
</dbReference>
<evidence type="ECO:0000256" key="3">
    <source>
        <dbReference type="ARBA" id="ARBA00022490"/>
    </source>
</evidence>
<dbReference type="OrthoDB" id="9773538at2"/>
<evidence type="ECO:0000256" key="8">
    <source>
        <dbReference type="ARBA" id="ARBA00022833"/>
    </source>
</evidence>
<feature type="domain" description="Peptidase M3A/M3B catalytic" evidence="16">
    <location>
        <begin position="229"/>
        <end position="671"/>
    </location>
</feature>
<dbReference type="FunFam" id="3.40.390.10:FF:000009">
    <property type="entry name" value="Oligopeptidase A"/>
    <property type="match status" value="1"/>
</dbReference>
<dbReference type="RefSeq" id="WP_142258240.1">
    <property type="nucleotide sequence ID" value="NZ_BMPV01000008.1"/>
</dbReference>
<dbReference type="GO" id="GO:0004180">
    <property type="term" value="F:carboxypeptidase activity"/>
    <property type="evidence" value="ECO:0007669"/>
    <property type="project" value="UniProtKB-KW"/>
</dbReference>
<comment type="cofactor">
    <cofactor evidence="15">
        <name>Zn(2+)</name>
        <dbReference type="ChEBI" id="CHEBI:29105"/>
    </cofactor>
    <text evidence="15">Binds 1 zinc ion.</text>
</comment>
<keyword evidence="5 15" id="KW-0645">Protease</keyword>
<evidence type="ECO:0000256" key="10">
    <source>
        <dbReference type="ARBA" id="ARBA00052506"/>
    </source>
</evidence>
<dbReference type="PANTHER" id="PTHR43660:SF1">
    <property type="entry name" value="DIPEPTIDYL CARBOXYPEPTIDASE"/>
    <property type="match status" value="1"/>
</dbReference>
<dbReference type="GO" id="GO:0046872">
    <property type="term" value="F:metal ion binding"/>
    <property type="evidence" value="ECO:0007669"/>
    <property type="project" value="UniProtKB-UniRule"/>
</dbReference>
<dbReference type="Pfam" id="PF01432">
    <property type="entry name" value="Peptidase_M3"/>
    <property type="match status" value="1"/>
</dbReference>
<dbReference type="CDD" id="cd06456">
    <property type="entry name" value="M3A_DCP"/>
    <property type="match status" value="1"/>
</dbReference>
<dbReference type="EMBL" id="VFPQ01000001">
    <property type="protein sequence ID" value="TQM74006.1"/>
    <property type="molecule type" value="Genomic_DNA"/>
</dbReference>
<evidence type="ECO:0000256" key="4">
    <source>
        <dbReference type="ARBA" id="ARBA00022645"/>
    </source>
</evidence>
<evidence type="ECO:0000259" key="16">
    <source>
        <dbReference type="Pfam" id="PF01432"/>
    </source>
</evidence>
<comment type="similarity">
    <text evidence="2 15">Belongs to the peptidase M3 family.</text>
</comment>
<dbReference type="GO" id="GO:0006508">
    <property type="term" value="P:proteolysis"/>
    <property type="evidence" value="ECO:0007669"/>
    <property type="project" value="UniProtKB-KW"/>
</dbReference>
<keyword evidence="9 15" id="KW-0482">Metalloprotease</keyword>
<evidence type="ECO:0000256" key="9">
    <source>
        <dbReference type="ARBA" id="ARBA00023049"/>
    </source>
</evidence>
<dbReference type="EC" id="3.4.15.5" evidence="12"/>
<dbReference type="GO" id="GO:0005829">
    <property type="term" value="C:cytosol"/>
    <property type="evidence" value="ECO:0007669"/>
    <property type="project" value="UniProtKB-ARBA"/>
</dbReference>
<keyword evidence="3" id="KW-0963">Cytoplasm</keyword>
<evidence type="ECO:0000256" key="2">
    <source>
        <dbReference type="ARBA" id="ARBA00006040"/>
    </source>
</evidence>
<comment type="subcellular location">
    <subcellularLocation>
        <location evidence="1">Cytoplasm</location>
    </subcellularLocation>
</comment>
<dbReference type="GO" id="GO:0008241">
    <property type="term" value="F:peptidyl-dipeptidase activity"/>
    <property type="evidence" value="ECO:0007669"/>
    <property type="project" value="UniProtKB-EC"/>
</dbReference>
<evidence type="ECO:0000313" key="18">
    <source>
        <dbReference type="Proteomes" id="UP000319213"/>
    </source>
</evidence>
<evidence type="ECO:0000256" key="15">
    <source>
        <dbReference type="RuleBase" id="RU003435"/>
    </source>
</evidence>
<dbReference type="InterPro" id="IPR001567">
    <property type="entry name" value="Pept_M3A_M3B_dom"/>
</dbReference>